<organism evidence="1 2">
    <name type="scientific">Streptococcus intermedius</name>
    <dbReference type="NCBI Taxonomy" id="1338"/>
    <lineage>
        <taxon>Bacteria</taxon>
        <taxon>Bacillati</taxon>
        <taxon>Bacillota</taxon>
        <taxon>Bacilli</taxon>
        <taxon>Lactobacillales</taxon>
        <taxon>Streptococcaceae</taxon>
        <taxon>Streptococcus</taxon>
        <taxon>Streptococcus anginosus group</taxon>
    </lineage>
</organism>
<gene>
    <name evidence="1" type="ORF">D8827_05700</name>
</gene>
<sequence length="182" mass="20443">MKFRVANKYLREANKTFVAIRCDEPYTAYDRVLEGDHMNDNDESLIDAVLKLVATELDPTGVIAEMQQKLDKTSDATNKNKDSVERTSKLTDVLILLAISIEGGMQQDLYKKVASLLPTLTDGVRYSFGDIVSAPYPYDTNPKYPQGTPVILKFLDNWTHKSQPLQELLQKGACTTIMPKLN</sequence>
<dbReference type="EMBL" id="RJOO01000003">
    <property type="protein sequence ID" value="RSJ23146.1"/>
    <property type="molecule type" value="Genomic_DNA"/>
</dbReference>
<dbReference type="AlphaFoldDB" id="A0AAE8FZY8"/>
<proteinExistence type="predicted"/>
<accession>A0AAE8FZY8</accession>
<evidence type="ECO:0000313" key="2">
    <source>
        <dbReference type="Proteomes" id="UP000267137"/>
    </source>
</evidence>
<comment type="caution">
    <text evidence="1">The sequence shown here is derived from an EMBL/GenBank/DDBJ whole genome shotgun (WGS) entry which is preliminary data.</text>
</comment>
<name>A0AAE8FZY8_STRIT</name>
<evidence type="ECO:0000313" key="1">
    <source>
        <dbReference type="EMBL" id="RSJ23146.1"/>
    </source>
</evidence>
<protein>
    <submittedName>
        <fullName evidence="1">Uncharacterized protein</fullName>
    </submittedName>
</protein>
<reference evidence="1 2" key="1">
    <citation type="submission" date="2018-11" db="EMBL/GenBank/DDBJ databases">
        <title>Species Designations Belie Phenotypic and Genotypic Heterogeneity in Oral Streptococci.</title>
        <authorList>
            <person name="Velsko I."/>
        </authorList>
    </citation>
    <scope>NUCLEOTIDE SEQUENCE [LARGE SCALE GENOMIC DNA]</scope>
    <source>
        <strain evidence="1 2">KLC02</strain>
    </source>
</reference>
<dbReference type="Proteomes" id="UP000267137">
    <property type="component" value="Unassembled WGS sequence"/>
</dbReference>